<reference evidence="4" key="1">
    <citation type="submission" date="2017-03" db="EMBL/GenBank/DDBJ databases">
        <authorList>
            <person name="Lund M.B."/>
        </authorList>
    </citation>
    <scope>NUCLEOTIDE SEQUENCE [LARGE SCALE GENOMIC DNA]</scope>
</reference>
<dbReference type="Gene3D" id="3.90.1580.10">
    <property type="entry name" value="paralog of FGE (formylglycine-generating enzyme)"/>
    <property type="match status" value="1"/>
</dbReference>
<feature type="compositionally biased region" description="Basic and acidic residues" evidence="1">
    <location>
        <begin position="474"/>
        <end position="483"/>
    </location>
</feature>
<dbReference type="AlphaFoldDB" id="A0A2A6FU94"/>
<dbReference type="Pfam" id="PF03781">
    <property type="entry name" value="FGE-sulfatase"/>
    <property type="match status" value="1"/>
</dbReference>
<sequence>MHPAEHLFARSEKDPDEANTNDTTPLLPRTIDLPTVLPLNGVIDPGRGDTAKIFAAPDNPDDWPAWREALSAWRAEAHRRLGYSGEQYERPATAWARTAYAVAQVWLWDERLFNHERQEFTVEEFLDSQRDFGGLDGVVLWHAYPVIGIDDRNQWDYYRDVPGLGELVCHLHEQGLRVFVDYNPWDTGTLRAARDDAEELMALVTEFGIDGVFLDTMKEGDARLTASLAAAAPPQVLECESRVANSGVADHLLSWAQWFADSPAPGVMRAHWYERRHMMHSTRRWNRDHSDELQSAWMNGTGMLVWDTVFGSWVGWNDRDKATLRRMLRVQRAFSSLFIDGEWAPLEGATSEALASGVYVSRWSDGNLTLWTLINRGDEPWQGDPLRVSCPVGGRRVDVTAGRDIHSVVTIPGRGVTGILDCPDNSTVDGLEELMVSAAADPAAVCLGEISSTFPARAADRVIPPFPAGSNHATPRDGCENHPDSPPCGTDSGDHHHRREKRSGTVSPGAGTTVLVDSGVRDIPMTYRRRETGFFDGAPYVEEWKPLPPRLHDIRREITRVTVPSPVRVAAREVSVAEFQAFCRESGYQPRTAHRFLVCISESPDAPVTGVSLRDARAYAAWVGARLPTEYEWQLAADLAGFRRRAPAVWNLTESEHSDGITRFVMLKGGSDYRASGSDWYFDGGVQDATFTAKYLLPGLGVERSANIGFRVAWDVSV</sequence>
<comment type="caution">
    <text evidence="3">The sequence shown here is derived from an EMBL/GenBank/DDBJ whole genome shotgun (WGS) entry which is preliminary data.</text>
</comment>
<proteinExistence type="predicted"/>
<dbReference type="InterPro" id="IPR005532">
    <property type="entry name" value="SUMF_dom"/>
</dbReference>
<evidence type="ECO:0000259" key="2">
    <source>
        <dbReference type="Pfam" id="PF03781"/>
    </source>
</evidence>
<dbReference type="InterPro" id="IPR016187">
    <property type="entry name" value="CTDL_fold"/>
</dbReference>
<dbReference type="GO" id="GO:0120147">
    <property type="term" value="F:formylglycine-generating oxidase activity"/>
    <property type="evidence" value="ECO:0007669"/>
    <property type="project" value="TreeGrafter"/>
</dbReference>
<dbReference type="Proteomes" id="UP000219994">
    <property type="component" value="Unassembled WGS sequence"/>
</dbReference>
<evidence type="ECO:0000313" key="3">
    <source>
        <dbReference type="EMBL" id="PDQ36432.1"/>
    </source>
</evidence>
<evidence type="ECO:0000256" key="1">
    <source>
        <dbReference type="SAM" id="MobiDB-lite"/>
    </source>
</evidence>
<name>A0A2A6FU94_9MICO</name>
<dbReference type="InterPro" id="IPR042095">
    <property type="entry name" value="SUMF_sf"/>
</dbReference>
<accession>A0A2A6FU94</accession>
<feature type="region of interest" description="Disordered" evidence="1">
    <location>
        <begin position="465"/>
        <end position="513"/>
    </location>
</feature>
<dbReference type="EMBL" id="NAEP01000015">
    <property type="protein sequence ID" value="PDQ36432.1"/>
    <property type="molecule type" value="Genomic_DNA"/>
</dbReference>
<gene>
    <name evidence="3" type="ORF">B5766_00945</name>
</gene>
<dbReference type="PANTHER" id="PTHR23150:SF35">
    <property type="entry name" value="BLL6746 PROTEIN"/>
    <property type="match status" value="1"/>
</dbReference>
<feature type="region of interest" description="Disordered" evidence="1">
    <location>
        <begin position="1"/>
        <end position="27"/>
    </location>
</feature>
<protein>
    <recommendedName>
        <fullName evidence="2">Sulfatase-modifying factor enzyme-like domain-containing protein</fullName>
    </recommendedName>
</protein>
<organism evidence="3 4">
    <name type="scientific">Candidatus Lumbricidiphila eiseniae</name>
    <dbReference type="NCBI Taxonomy" id="1969409"/>
    <lineage>
        <taxon>Bacteria</taxon>
        <taxon>Bacillati</taxon>
        <taxon>Actinomycetota</taxon>
        <taxon>Actinomycetes</taxon>
        <taxon>Micrococcales</taxon>
        <taxon>Microbacteriaceae</taxon>
        <taxon>Candidatus Lumbricidiphila</taxon>
    </lineage>
</organism>
<feature type="domain" description="Sulfatase-modifying factor enzyme-like" evidence="2">
    <location>
        <begin position="555"/>
        <end position="641"/>
    </location>
</feature>
<dbReference type="PANTHER" id="PTHR23150">
    <property type="entry name" value="SULFATASE MODIFYING FACTOR 1, 2"/>
    <property type="match status" value="1"/>
</dbReference>
<feature type="compositionally biased region" description="Basic and acidic residues" evidence="1">
    <location>
        <begin position="1"/>
        <end position="13"/>
    </location>
</feature>
<dbReference type="SUPFAM" id="SSF56436">
    <property type="entry name" value="C-type lectin-like"/>
    <property type="match status" value="1"/>
</dbReference>
<dbReference type="InterPro" id="IPR051043">
    <property type="entry name" value="Sulfatase_Mod_Factor_Kinase"/>
</dbReference>
<evidence type="ECO:0000313" key="4">
    <source>
        <dbReference type="Proteomes" id="UP000219994"/>
    </source>
</evidence>